<dbReference type="GO" id="GO:0005634">
    <property type="term" value="C:nucleus"/>
    <property type="evidence" value="ECO:0007669"/>
    <property type="project" value="TreeGrafter"/>
</dbReference>
<proteinExistence type="inferred from homology"/>
<evidence type="ECO:0000256" key="2">
    <source>
        <dbReference type="SAM" id="MobiDB-lite"/>
    </source>
</evidence>
<dbReference type="SUPFAM" id="SSF49785">
    <property type="entry name" value="Galactose-binding domain-like"/>
    <property type="match status" value="1"/>
</dbReference>
<dbReference type="PROSITE" id="PS51532">
    <property type="entry name" value="PITH"/>
    <property type="match status" value="1"/>
</dbReference>
<comment type="similarity">
    <text evidence="1">Belongs to the PITHD1 family.</text>
</comment>
<name>A0A1L0BWJ1_9ASCO</name>
<dbReference type="InterPro" id="IPR010400">
    <property type="entry name" value="PITH_dom"/>
</dbReference>
<dbReference type="EMBL" id="LT635760">
    <property type="protein sequence ID" value="SGZ55713.1"/>
    <property type="molecule type" value="Genomic_DNA"/>
</dbReference>
<dbReference type="InterPro" id="IPR045099">
    <property type="entry name" value="PITH1-like"/>
</dbReference>
<evidence type="ECO:0000313" key="4">
    <source>
        <dbReference type="EMBL" id="SGZ55713.1"/>
    </source>
</evidence>
<accession>A0A1L0BWJ1</accession>
<keyword evidence="5" id="KW-1185">Reference proteome</keyword>
<dbReference type="Proteomes" id="UP000182334">
    <property type="component" value="Chromosome V"/>
</dbReference>
<dbReference type="GO" id="GO:0005737">
    <property type="term" value="C:cytoplasm"/>
    <property type="evidence" value="ECO:0007669"/>
    <property type="project" value="UniProtKB-ARBA"/>
</dbReference>
<dbReference type="Gene3D" id="2.60.120.470">
    <property type="entry name" value="PITH domain"/>
    <property type="match status" value="1"/>
</dbReference>
<sequence>MSCENEHFHLHGGHNDDHDHDHDGHDHVAPVPTSVAQLLNSKINLPQVTALNLQNEREDLAKMFKSAENRYLLKPIIKSDADEQLILHIPFLNGSVKLHLMILRTNGDKYCPKTIEMWKNNRGIDFDSVEQFKPNFKVEHPHVGVAVNDDDDDDEEVPETLESDADFVEHHLPRHVFTGVQHLTLFFKDIYGDEEECHIHSIELRGEFTELTKDPVITIYEAAANPADHKKVEATNYLMSMN</sequence>
<evidence type="ECO:0000256" key="1">
    <source>
        <dbReference type="ARBA" id="ARBA00025788"/>
    </source>
</evidence>
<dbReference type="PANTHER" id="PTHR12175:SF1">
    <property type="entry name" value="PITH DOMAIN-CONTAINING PROTEIN 1"/>
    <property type="match status" value="1"/>
</dbReference>
<feature type="region of interest" description="Disordered" evidence="2">
    <location>
        <begin position="1"/>
        <end position="27"/>
    </location>
</feature>
<protein>
    <submittedName>
        <fullName evidence="4">CIC11C00000004461</fullName>
    </submittedName>
</protein>
<feature type="domain" description="PITH" evidence="3">
    <location>
        <begin position="28"/>
        <end position="224"/>
    </location>
</feature>
<dbReference type="OrthoDB" id="2635at2759"/>
<dbReference type="InterPro" id="IPR037047">
    <property type="entry name" value="PITH_dom_sf"/>
</dbReference>
<reference evidence="4 5" key="1">
    <citation type="submission" date="2016-10" db="EMBL/GenBank/DDBJ databases">
        <authorList>
            <person name="de Groot N.N."/>
        </authorList>
    </citation>
    <scope>NUCLEOTIDE SEQUENCE [LARGE SCALE GENOMIC DNA]</scope>
    <source>
        <strain evidence="4 5">CBS 141442</strain>
    </source>
</reference>
<dbReference type="PANTHER" id="PTHR12175">
    <property type="entry name" value="AD039 HT014 THIOREDOXIN FAMILY TRP26"/>
    <property type="match status" value="1"/>
</dbReference>
<dbReference type="AlphaFoldDB" id="A0A1L0BWJ1"/>
<gene>
    <name evidence="4" type="ORF">SAMEA4029010_CIC11G00000004461</name>
</gene>
<organism evidence="4 5">
    <name type="scientific">Sungouiella intermedia</name>
    <dbReference type="NCBI Taxonomy" id="45354"/>
    <lineage>
        <taxon>Eukaryota</taxon>
        <taxon>Fungi</taxon>
        <taxon>Dikarya</taxon>
        <taxon>Ascomycota</taxon>
        <taxon>Saccharomycotina</taxon>
        <taxon>Pichiomycetes</taxon>
        <taxon>Metschnikowiaceae</taxon>
        <taxon>Sungouiella</taxon>
    </lineage>
</organism>
<evidence type="ECO:0000313" key="5">
    <source>
        <dbReference type="Proteomes" id="UP000182334"/>
    </source>
</evidence>
<dbReference type="Pfam" id="PF06201">
    <property type="entry name" value="PITH"/>
    <property type="match status" value="1"/>
</dbReference>
<evidence type="ECO:0000259" key="3">
    <source>
        <dbReference type="PROSITE" id="PS51532"/>
    </source>
</evidence>
<dbReference type="InterPro" id="IPR008979">
    <property type="entry name" value="Galactose-bd-like_sf"/>
</dbReference>